<keyword evidence="7" id="KW-1185">Reference proteome</keyword>
<sequence>MVRTLDLAALRSFLAIVEHGGVTRAAKRLNLTQSAVSMQLKRLEEGLGHTLLDRARKGMTPTAAGEQLASYARRMLELNDEALARLTEPSFQGDLTLGAPHDVVYPHIPEVLRLFARTYPRVRVQLQSSYTSVLKDQFARGEVDVILTTELMPDPGAEVLQAGPLVWIGAPAGQAYRNRPLPLAFENGCIFRPWVQRALDDAGIPWVMAVESLSIRTVEATVAADLAVHAGIEDTLPPQLAQIEHGGSLPPLPTTYIAMYVADGPNAGLAQKLADVLRDMWRAAPTLDLPLAAE</sequence>
<dbReference type="PRINTS" id="PR00039">
    <property type="entry name" value="HTHLYSR"/>
</dbReference>
<comment type="caution">
    <text evidence="6">The sequence shown here is derived from an EMBL/GenBank/DDBJ whole genome shotgun (WGS) entry which is preliminary data.</text>
</comment>
<dbReference type="Pfam" id="PF03466">
    <property type="entry name" value="LysR_substrate"/>
    <property type="match status" value="1"/>
</dbReference>
<dbReference type="SUPFAM" id="SSF46785">
    <property type="entry name" value="Winged helix' DNA-binding domain"/>
    <property type="match status" value="1"/>
</dbReference>
<dbReference type="PROSITE" id="PS50931">
    <property type="entry name" value="HTH_LYSR"/>
    <property type="match status" value="1"/>
</dbReference>
<dbReference type="InterPro" id="IPR005119">
    <property type="entry name" value="LysR_subst-bd"/>
</dbReference>
<dbReference type="GO" id="GO:0003700">
    <property type="term" value="F:DNA-binding transcription factor activity"/>
    <property type="evidence" value="ECO:0007669"/>
    <property type="project" value="InterPro"/>
</dbReference>
<dbReference type="Gene3D" id="1.10.10.10">
    <property type="entry name" value="Winged helix-like DNA-binding domain superfamily/Winged helix DNA-binding domain"/>
    <property type="match status" value="1"/>
</dbReference>
<protein>
    <submittedName>
        <fullName evidence="6">LysR family transcriptional regulator</fullName>
    </submittedName>
</protein>
<dbReference type="InterPro" id="IPR036390">
    <property type="entry name" value="WH_DNA-bd_sf"/>
</dbReference>
<dbReference type="RefSeq" id="WP_111341911.1">
    <property type="nucleotide sequence ID" value="NZ_JAIWKD010000001.1"/>
</dbReference>
<dbReference type="InterPro" id="IPR050176">
    <property type="entry name" value="LTTR"/>
</dbReference>
<evidence type="ECO:0000256" key="1">
    <source>
        <dbReference type="ARBA" id="ARBA00009437"/>
    </source>
</evidence>
<reference evidence="6 7" key="1">
    <citation type="submission" date="2018-05" db="EMBL/GenBank/DDBJ databases">
        <title>Acuticoccus sediminis sp. nov., isolated from deep-sea sediment of Indian Ocean.</title>
        <authorList>
            <person name="Liu X."/>
            <person name="Lai Q."/>
            <person name="Du Y."/>
            <person name="Sun F."/>
            <person name="Zhang X."/>
            <person name="Wang S."/>
            <person name="Shao Z."/>
        </authorList>
    </citation>
    <scope>NUCLEOTIDE SEQUENCE [LARGE SCALE GENOMIC DNA]</scope>
    <source>
        <strain evidence="6 7">PTG4-2</strain>
    </source>
</reference>
<evidence type="ECO:0000256" key="2">
    <source>
        <dbReference type="ARBA" id="ARBA00023015"/>
    </source>
</evidence>
<gene>
    <name evidence="6" type="ORF">DLJ53_02095</name>
</gene>
<dbReference type="SUPFAM" id="SSF53850">
    <property type="entry name" value="Periplasmic binding protein-like II"/>
    <property type="match status" value="1"/>
</dbReference>
<keyword evidence="4" id="KW-0804">Transcription</keyword>
<organism evidence="6 7">
    <name type="scientific">Acuticoccus sediminis</name>
    <dbReference type="NCBI Taxonomy" id="2184697"/>
    <lineage>
        <taxon>Bacteria</taxon>
        <taxon>Pseudomonadati</taxon>
        <taxon>Pseudomonadota</taxon>
        <taxon>Alphaproteobacteria</taxon>
        <taxon>Hyphomicrobiales</taxon>
        <taxon>Amorphaceae</taxon>
        <taxon>Acuticoccus</taxon>
    </lineage>
</organism>
<dbReference type="Proteomes" id="UP000249590">
    <property type="component" value="Unassembled WGS sequence"/>
</dbReference>
<dbReference type="EMBL" id="QHHQ01000001">
    <property type="protein sequence ID" value="RAI03331.1"/>
    <property type="molecule type" value="Genomic_DNA"/>
</dbReference>
<evidence type="ECO:0000256" key="3">
    <source>
        <dbReference type="ARBA" id="ARBA00023125"/>
    </source>
</evidence>
<dbReference type="InterPro" id="IPR000847">
    <property type="entry name" value="LysR_HTH_N"/>
</dbReference>
<keyword evidence="3" id="KW-0238">DNA-binding</keyword>
<dbReference type="AlphaFoldDB" id="A0A8B2NWW6"/>
<evidence type="ECO:0000256" key="4">
    <source>
        <dbReference type="ARBA" id="ARBA00023163"/>
    </source>
</evidence>
<dbReference type="PANTHER" id="PTHR30579">
    <property type="entry name" value="TRANSCRIPTIONAL REGULATOR"/>
    <property type="match status" value="1"/>
</dbReference>
<dbReference type="Pfam" id="PF00126">
    <property type="entry name" value="HTH_1"/>
    <property type="match status" value="1"/>
</dbReference>
<evidence type="ECO:0000313" key="6">
    <source>
        <dbReference type="EMBL" id="RAI03331.1"/>
    </source>
</evidence>
<accession>A0A8B2NWW6</accession>
<dbReference type="OrthoDB" id="8097684at2"/>
<dbReference type="PANTHER" id="PTHR30579:SF7">
    <property type="entry name" value="HTH-TYPE TRANSCRIPTIONAL REGULATOR LRHA-RELATED"/>
    <property type="match status" value="1"/>
</dbReference>
<evidence type="ECO:0000259" key="5">
    <source>
        <dbReference type="PROSITE" id="PS50931"/>
    </source>
</evidence>
<evidence type="ECO:0000313" key="7">
    <source>
        <dbReference type="Proteomes" id="UP000249590"/>
    </source>
</evidence>
<dbReference type="InterPro" id="IPR036388">
    <property type="entry name" value="WH-like_DNA-bd_sf"/>
</dbReference>
<keyword evidence="2" id="KW-0805">Transcription regulation</keyword>
<feature type="domain" description="HTH lysR-type" evidence="5">
    <location>
        <begin position="5"/>
        <end position="62"/>
    </location>
</feature>
<dbReference type="Gene3D" id="3.40.190.10">
    <property type="entry name" value="Periplasmic binding protein-like II"/>
    <property type="match status" value="2"/>
</dbReference>
<dbReference type="FunFam" id="1.10.10.10:FF:000001">
    <property type="entry name" value="LysR family transcriptional regulator"/>
    <property type="match status" value="1"/>
</dbReference>
<comment type="similarity">
    <text evidence="1">Belongs to the LysR transcriptional regulatory family.</text>
</comment>
<proteinExistence type="inferred from homology"/>
<name>A0A8B2NWW6_9HYPH</name>
<dbReference type="GO" id="GO:0003677">
    <property type="term" value="F:DNA binding"/>
    <property type="evidence" value="ECO:0007669"/>
    <property type="project" value="UniProtKB-KW"/>
</dbReference>